<organism evidence="1 2">
    <name type="scientific">Immundisolibacter cernigliae</name>
    <dbReference type="NCBI Taxonomy" id="1810504"/>
    <lineage>
        <taxon>Bacteria</taxon>
        <taxon>Pseudomonadati</taxon>
        <taxon>Pseudomonadota</taxon>
        <taxon>Gammaproteobacteria</taxon>
        <taxon>Immundisolibacterales</taxon>
        <taxon>Immundisolibacteraceae</taxon>
        <taxon>Immundisolibacter</taxon>
    </lineage>
</organism>
<dbReference type="Proteomes" id="UP000092952">
    <property type="component" value="Chromosome"/>
</dbReference>
<proteinExistence type="predicted"/>
<dbReference type="InterPro" id="IPR048683">
    <property type="entry name" value="Sf6_terminase"/>
</dbReference>
<evidence type="ECO:0000313" key="2">
    <source>
        <dbReference type="Proteomes" id="UP000092952"/>
    </source>
</evidence>
<dbReference type="Pfam" id="PF20901">
    <property type="entry name" value="Sf6_terminase"/>
    <property type="match status" value="1"/>
</dbReference>
<keyword evidence="2" id="KW-1185">Reference proteome</keyword>
<dbReference type="OrthoDB" id="1495771at2"/>
<dbReference type="KEGG" id="gbi:PG2T_03805"/>
<dbReference type="AlphaFoldDB" id="A0A1B1YRM1"/>
<name>A0A1B1YRM1_9GAMM</name>
<dbReference type="InParanoid" id="A0A1B1YRM1"/>
<accession>A0A1B1YRM1</accession>
<dbReference type="RefSeq" id="WP_068802901.1">
    <property type="nucleotide sequence ID" value="NZ_CP014671.1"/>
</dbReference>
<gene>
    <name evidence="1" type="ORF">PG2T_03805</name>
</gene>
<protein>
    <recommendedName>
        <fullName evidence="3">Homeodomain phBC6A51-type domain-containing protein</fullName>
    </recommendedName>
</protein>
<reference evidence="2" key="1">
    <citation type="submission" date="2016-03" db="EMBL/GenBank/DDBJ databases">
        <title>Complete genome sequence of Solimmundus cernigliae, representing a novel lineage of polycyclic aromatic hydrocarbon degraders within the Gammaproteobacteria.</title>
        <authorList>
            <person name="Singleton D.R."/>
            <person name="Dickey A.N."/>
            <person name="Scholl E.H."/>
            <person name="Wright F.A."/>
            <person name="Aitken M.D."/>
        </authorList>
    </citation>
    <scope>NUCLEOTIDE SEQUENCE [LARGE SCALE GENOMIC DNA]</scope>
    <source>
        <strain evidence="2">TR3.2</strain>
    </source>
</reference>
<evidence type="ECO:0008006" key="3">
    <source>
        <dbReference type="Google" id="ProtNLM"/>
    </source>
</evidence>
<dbReference type="EMBL" id="CP014671">
    <property type="protein sequence ID" value="ANX03403.1"/>
    <property type="molecule type" value="Genomic_DNA"/>
</dbReference>
<sequence length="116" mass="12861">MRTIRTPKNADAVCAALANGKSAAAACRAAGLGRTAFYAWRNDDPEFLERTDAAIEEGTDKLEDVALQRAEDSSDLLLIFLLKARRPGKYRERYVVEGGAKPIEVVVTRRIVRPRE</sequence>
<dbReference type="Gene3D" id="1.10.10.60">
    <property type="entry name" value="Homeodomain-like"/>
    <property type="match status" value="1"/>
</dbReference>
<evidence type="ECO:0000313" key="1">
    <source>
        <dbReference type="EMBL" id="ANX03403.1"/>
    </source>
</evidence>
<dbReference type="STRING" id="1810504.PG2T_03805"/>